<feature type="transmembrane region" description="Helical" evidence="1">
    <location>
        <begin position="307"/>
        <end position="333"/>
    </location>
</feature>
<dbReference type="Gene3D" id="3.30.500.30">
    <property type="match status" value="1"/>
</dbReference>
<gene>
    <name evidence="2" type="primary">r157</name>
</gene>
<proteinExistence type="predicted"/>
<evidence type="ECO:0000313" key="3">
    <source>
        <dbReference type="Proteomes" id="UP000008288"/>
    </source>
</evidence>
<reference evidence="2 3" key="4">
    <citation type="journal article" date="1998" name="J. Virol.">
        <title>The R33 G protein-coupled receptor gene of rat cytomegalovirus plays an essential role in the pathogenesis of viral infection.</title>
        <authorList>
            <person name="Beisser P.S."/>
            <person name="Vink C."/>
            <person name="Van Dam J.G."/>
            <person name="Grauls G."/>
            <person name="Vanherle S.J."/>
            <person name="Bruggeman C.A."/>
        </authorList>
    </citation>
    <scope>NUCLEOTIDE SEQUENCE [LARGE SCALE GENOMIC DNA]</scope>
    <source>
        <strain evidence="2 3">Maastricht</strain>
    </source>
</reference>
<dbReference type="Pfam" id="PF11624">
    <property type="entry name" value="M157"/>
    <property type="match status" value="1"/>
</dbReference>
<organismHost>
    <name type="scientific">Rattus</name>
    <name type="common">rats</name>
    <dbReference type="NCBI Taxonomy" id="10114"/>
</organismHost>
<reference evidence="2 3" key="7">
    <citation type="journal article" date="1999" name="J. Virol.">
        <title>Deletion of the R78 G protein-coupled receptor gene from rat cytomegalovirus results in an attenuated, syncytium-inducing mutant strain.</title>
        <authorList>
            <person name="Beisser P.S."/>
            <person name="Grauls G."/>
            <person name="Bruggeman C.A."/>
            <person name="Vink C."/>
        </authorList>
    </citation>
    <scope>NUCLEOTIDE SEQUENCE [LARGE SCALE GENOMIC DNA]</scope>
    <source>
        <strain evidence="2 3">Maastricht</strain>
    </source>
</reference>
<keyword evidence="1" id="KW-0812">Transmembrane</keyword>
<accession>Q9DW34</accession>
<dbReference type="Proteomes" id="UP000008288">
    <property type="component" value="Segment"/>
</dbReference>
<reference evidence="2 3" key="1">
    <citation type="journal article" date="1996" name="J. Gen. Virol.">
        <title>Cloning and sequence analysis of the genes encoding DNA polymerase, glycoprotein B, ICP18.5 and major DNA-binding protein of rat cytomegalovirus.</title>
        <authorList>
            <person name="Beuken E."/>
            <person name="Slobbe R."/>
            <person name="Bruggeman C.A."/>
            <person name="Vink C."/>
        </authorList>
    </citation>
    <scope>NUCLEOTIDE SEQUENCE [LARGE SCALE GENOMIC DNA]</scope>
    <source>
        <strain evidence="2 3">Maastricht</strain>
    </source>
</reference>
<reference evidence="2 3" key="3">
    <citation type="journal article" date="1997" name="J. Gen. Virol.">
        <title>Cloning and functional characterization of the origin of lytic-phase DNA replication of rat cytomegalovirus.</title>
        <authorList>
            <person name="Vink C."/>
            <person name="Beuken E."/>
            <person name="Bruggeman C.A."/>
        </authorList>
    </citation>
    <scope>NUCLEOTIDE SEQUENCE [LARGE SCALE GENOMIC DNA]</scope>
    <source>
        <strain evidence="2 3">Maastricht</strain>
    </source>
</reference>
<reference evidence="2 3" key="6">
    <citation type="journal article" date="1999" name="J. Gen. Virol.">
        <title>The rat cytomegalovirus R32 gene encodes a virion-associated protein that elicits a strong humoral immune response in infected rats.</title>
        <authorList>
            <person name="Beuken E."/>
            <person name="Grauls G."/>
            <person name="Bruggeman C.A."/>
            <person name="Vink C."/>
        </authorList>
    </citation>
    <scope>NUCLEOTIDE SEQUENCE [LARGE SCALE GENOMIC DNA]</scope>
    <source>
        <strain evidence="2 3">Maastricht</strain>
    </source>
</reference>
<reference evidence="2 3" key="2">
    <citation type="journal article" date="1996" name="J. Virol.">
        <title>Structure of the rat cytomegalovirus genome termini.</title>
        <authorList>
            <person name="Vink C."/>
            <person name="Beuken E."/>
            <person name="Bruggeman C.A."/>
        </authorList>
    </citation>
    <scope>NUCLEOTIDE SEQUENCE [LARGE SCALE GENOMIC DNA]</scope>
    <source>
        <strain evidence="2 3">Maastricht</strain>
    </source>
</reference>
<reference evidence="2 3" key="5">
    <citation type="journal article" date="1998" name="Virology">
        <title>The Maastricht strain and England strain of rat cytomegalovirus represent different betaherpesvirus species rather than strains.</title>
        <authorList>
            <person name="Beisser P.S."/>
            <person name="Kaptein S.J."/>
            <person name="Beuken E."/>
            <person name="Bruggeman C.A."/>
            <person name="Vink C."/>
        </authorList>
    </citation>
    <scope>NUCLEOTIDE SEQUENCE [LARGE SCALE GENOMIC DNA]</scope>
    <source>
        <strain evidence="2 3">Maastricht</strain>
    </source>
</reference>
<evidence type="ECO:0000256" key="1">
    <source>
        <dbReference type="SAM" id="Phobius"/>
    </source>
</evidence>
<dbReference type="OrthoDB" id="37972at10239"/>
<name>Q9DW34_RCMVM</name>
<dbReference type="KEGG" id="vg:940408"/>
<keyword evidence="1" id="KW-1133">Transmembrane helix</keyword>
<evidence type="ECO:0000313" key="2">
    <source>
        <dbReference type="EMBL" id="AAF99256.1"/>
    </source>
</evidence>
<protein>
    <submittedName>
        <fullName evidence="2">Pr157</fullName>
    </submittedName>
</protein>
<keyword evidence="3" id="KW-1185">Reference proteome</keyword>
<reference evidence="2 3" key="10">
    <citation type="journal article" date="2000" name="Virus Res.">
        <title>Rat cytomegalovirus R89 is a highly conserved gene which expresses a spliced transcript.</title>
        <authorList>
            <person name="Gruijthuijsen Y.K."/>
            <person name="Beuken E."/>
            <person name="Bruggeman C.A."/>
            <person name="Vink C."/>
        </authorList>
    </citation>
    <scope>NUCLEOTIDE SEQUENCE [LARGE SCALE GENOMIC DNA]</scope>
    <source>
        <strain evidence="2 3">Maastricht</strain>
    </source>
</reference>
<keyword evidence="1" id="KW-0472">Membrane</keyword>
<sequence length="360" mass="41958">MRHLWCLFLMFSLATSLSRVDFRIVFKSEWVREYSPRHQLMVNGSHPVLMLTGLKNRTCHRCPNLQHLDIEYNFFMTQERYLLTLGDKWEFVARASIVHTCFLLKSDFVCDTEVVTNRGHLTIHRSNNTVFGHGNFMHLLDSMNVPGLQYLIENREAIRIRWREQLYVMKKYAQPSHVWVTLIRDSLRNFVGCSAYCSSPFPIAVSLASKTGQTVYGKEYWSFISVNASVQSNDLNLKYCRIESIVGWSVAVTHIPEGYWTMRLLEHDRRQELNSWMDETLIVKPPHRQTVVTETSLFDMDGTERVLSVWTIFCASTIVVIAIATCLAAFVTICREYVDGERNVRRARDLTENGVEYMRF</sequence>
<dbReference type="EMBL" id="AF232689">
    <property type="protein sequence ID" value="AAF99256.1"/>
    <property type="molecule type" value="Genomic_DNA"/>
</dbReference>
<reference evidence="2 3" key="8">
    <citation type="journal article" date="2000" name="J. Virol.">
        <title>The r144 major histocompatibility complex class I-like gene of rat cytomegalovirus is dispensable for both acute and long-term infection in the immunocompromised host.</title>
        <authorList>
            <person name="Beisser P.S."/>
            <person name="Kloover J.S."/>
            <person name="Grauls G.E."/>
            <person name="Blok M.J."/>
            <person name="Bruggeman C.A."/>
            <person name="Vink C."/>
        </authorList>
    </citation>
    <scope>NUCLEOTIDE SEQUENCE [LARGE SCALE GENOMIC DNA]</scope>
    <source>
        <strain evidence="2 3">Maastricht</strain>
    </source>
</reference>
<reference evidence="2 3" key="9">
    <citation type="journal article" date="2000" name="J. Virol.">
        <title>Complete DNA sequence of the rat cytomegalovirus genome.</title>
        <authorList>
            <person name="Vink C."/>
            <person name="Beuken E."/>
            <person name="Bruggeman C.A."/>
        </authorList>
    </citation>
    <scope>NUCLEOTIDE SEQUENCE [LARGE SCALE GENOMIC DNA]</scope>
    <source>
        <strain evidence="2 3">Maastricht</strain>
    </source>
</reference>
<dbReference type="GeneID" id="940408"/>
<organism evidence="2 3">
    <name type="scientific">Rat cytomegalovirus (strain Maastricht)</name>
    <dbReference type="NCBI Taxonomy" id="79700"/>
    <lineage>
        <taxon>Viruses</taxon>
        <taxon>Duplodnaviria</taxon>
        <taxon>Heunggongvirae</taxon>
        <taxon>Peploviricota</taxon>
        <taxon>Herviviricetes</taxon>
        <taxon>Herpesvirales</taxon>
        <taxon>Orthoherpesviridae</taxon>
        <taxon>Betaherpesvirinae</taxon>
        <taxon>Muromegalovirus</taxon>
        <taxon>Muromegalovirus muridbeta2</taxon>
        <taxon>Murid betaherpesvirus 2</taxon>
    </lineage>
</organism>
<dbReference type="RefSeq" id="NP_064269.1">
    <property type="nucleotide sequence ID" value="NC_002512.2"/>
</dbReference>
<dbReference type="InterPro" id="IPR021073">
    <property type="entry name" value="MuHV-1_M157"/>
</dbReference>